<keyword evidence="3" id="KW-1185">Reference proteome</keyword>
<dbReference type="PANTHER" id="PTHR37299">
    <property type="entry name" value="TRANSCRIPTIONAL REGULATOR-RELATED"/>
    <property type="match status" value="1"/>
</dbReference>
<dbReference type="PROSITE" id="PS50930">
    <property type="entry name" value="HTH_LYTTR"/>
    <property type="match status" value="1"/>
</dbReference>
<dbReference type="PANTHER" id="PTHR37299:SF4">
    <property type="entry name" value="TRANSCRIPTIONAL REGULATOR"/>
    <property type="match status" value="1"/>
</dbReference>
<dbReference type="PATRIC" id="fig|1216932.3.peg.2662"/>
<dbReference type="InterPro" id="IPR007492">
    <property type="entry name" value="LytTR_DNA-bd_dom"/>
</dbReference>
<dbReference type="Proteomes" id="UP000019426">
    <property type="component" value="Chromosome M2/40_rep2"/>
</dbReference>
<dbReference type="HOGENOM" id="CLU_106729_0_0_9"/>
<dbReference type="eggNOG" id="COG3279">
    <property type="taxonomic scope" value="Bacteria"/>
</dbReference>
<proteinExistence type="predicted"/>
<gene>
    <name evidence="2" type="ORF">CM240_2700</name>
</gene>
<dbReference type="STRING" id="1216932.CM240_2700"/>
<dbReference type="GO" id="GO:0003677">
    <property type="term" value="F:DNA binding"/>
    <property type="evidence" value="ECO:0007669"/>
    <property type="project" value="InterPro"/>
</dbReference>
<dbReference type="EMBL" id="HG917869">
    <property type="protein sequence ID" value="CDM69817.1"/>
    <property type="molecule type" value="Genomic_DNA"/>
</dbReference>
<protein>
    <submittedName>
        <fullName evidence="2">Response regulator receiver protein</fullName>
    </submittedName>
</protein>
<dbReference type="OrthoDB" id="9808614at2"/>
<reference evidence="2 3" key="1">
    <citation type="submission" date="2013-11" db="EMBL/GenBank/DDBJ databases">
        <title>Complete genome sequence of Clostridum sp. M2/40.</title>
        <authorList>
            <person name="Wibberg D."/>
            <person name="Puehler A."/>
            <person name="Schlueter A."/>
        </authorList>
    </citation>
    <scope>NUCLEOTIDE SEQUENCE [LARGE SCALE GENOMIC DNA]</scope>
    <source>
        <strain evidence="3">M2/40</strain>
    </source>
</reference>
<dbReference type="Gene3D" id="2.40.50.1020">
    <property type="entry name" value="LytTr DNA-binding domain"/>
    <property type="match status" value="1"/>
</dbReference>
<dbReference type="KEGG" id="clt:CM240_2700"/>
<evidence type="ECO:0000259" key="1">
    <source>
        <dbReference type="PROSITE" id="PS50930"/>
    </source>
</evidence>
<dbReference type="RefSeq" id="WP_044039999.1">
    <property type="nucleotide sequence ID" value="NZ_HG917869.1"/>
</dbReference>
<organism evidence="2 3">
    <name type="scientific">Clostridium bornimense</name>
    <dbReference type="NCBI Taxonomy" id="1216932"/>
    <lineage>
        <taxon>Bacteria</taxon>
        <taxon>Bacillati</taxon>
        <taxon>Bacillota</taxon>
        <taxon>Clostridia</taxon>
        <taxon>Eubacteriales</taxon>
        <taxon>Clostridiaceae</taxon>
        <taxon>Clostridium</taxon>
    </lineage>
</organism>
<dbReference type="Pfam" id="PF04397">
    <property type="entry name" value="LytTR"/>
    <property type="match status" value="1"/>
</dbReference>
<dbReference type="InterPro" id="IPR046947">
    <property type="entry name" value="LytR-like"/>
</dbReference>
<name>W6S632_9CLOT</name>
<sequence length="146" mass="17030">MEVRVEEFIEGKEEIVIRCKKKTNYIDGLIKYINGYHKKMSVIDDGKIVLIDPKEVYYFESVDNIVFVYLKDQIYQSKYTLSELTEKLSQCGFFRCSKSMVININTILSLKSQAGNRIDATLKNGEHIVISRRYAKEFRRILGGEQ</sequence>
<feature type="domain" description="HTH LytTR-type" evidence="1">
    <location>
        <begin position="40"/>
        <end position="144"/>
    </location>
</feature>
<evidence type="ECO:0000313" key="2">
    <source>
        <dbReference type="EMBL" id="CDM69817.1"/>
    </source>
</evidence>
<dbReference type="SMART" id="SM00850">
    <property type="entry name" value="LytTR"/>
    <property type="match status" value="1"/>
</dbReference>
<evidence type="ECO:0000313" key="3">
    <source>
        <dbReference type="Proteomes" id="UP000019426"/>
    </source>
</evidence>
<dbReference type="AlphaFoldDB" id="W6S632"/>
<dbReference type="GO" id="GO:0000156">
    <property type="term" value="F:phosphorelay response regulator activity"/>
    <property type="evidence" value="ECO:0007669"/>
    <property type="project" value="InterPro"/>
</dbReference>
<accession>W6S632</accession>